<organism evidence="2">
    <name type="scientific">marine sediment metagenome</name>
    <dbReference type="NCBI Taxonomy" id="412755"/>
    <lineage>
        <taxon>unclassified sequences</taxon>
        <taxon>metagenomes</taxon>
        <taxon>ecological metagenomes</taxon>
    </lineage>
</organism>
<dbReference type="SUPFAM" id="SSF52096">
    <property type="entry name" value="ClpP/crotonase"/>
    <property type="match status" value="1"/>
</dbReference>
<dbReference type="PANTHER" id="PTHR43802">
    <property type="entry name" value="ENOYL-COA HYDRATASE"/>
    <property type="match status" value="1"/>
</dbReference>
<gene>
    <name evidence="2" type="ORF">LCGC14_1484730</name>
</gene>
<dbReference type="InterPro" id="IPR029045">
    <property type="entry name" value="ClpP/crotonase-like_dom_sf"/>
</dbReference>
<dbReference type="Gene3D" id="3.90.226.10">
    <property type="entry name" value="2-enoyl-CoA Hydratase, Chain A, domain 1"/>
    <property type="match status" value="1"/>
</dbReference>
<dbReference type="Pfam" id="PF00378">
    <property type="entry name" value="ECH_1"/>
    <property type="match status" value="1"/>
</dbReference>
<sequence length="133" mass="14554">MSPEYKTILYEKKDKVGVITLNRPERMNAINVQMNADLKNSLKEAKEDSGVRAIVITGAGRAFCAGADVQEFASGKFKEKVAGGCPLIHPYDFFRLYKPIIAAVNGVAVGFGTNLTLSCDIIYASESSCWVWN</sequence>
<evidence type="ECO:0000256" key="1">
    <source>
        <dbReference type="ARBA" id="ARBA00005254"/>
    </source>
</evidence>
<dbReference type="AlphaFoldDB" id="A0A0F9J936"/>
<accession>A0A0F9J936</accession>
<evidence type="ECO:0008006" key="3">
    <source>
        <dbReference type="Google" id="ProtNLM"/>
    </source>
</evidence>
<name>A0A0F9J936_9ZZZZ</name>
<evidence type="ECO:0000313" key="2">
    <source>
        <dbReference type="EMBL" id="KKM66083.1"/>
    </source>
</evidence>
<dbReference type="PANTHER" id="PTHR43802:SF1">
    <property type="entry name" value="IP11341P-RELATED"/>
    <property type="match status" value="1"/>
</dbReference>
<comment type="similarity">
    <text evidence="1">Belongs to the enoyl-CoA hydratase/isomerase family.</text>
</comment>
<proteinExistence type="inferred from homology"/>
<comment type="caution">
    <text evidence="2">The sequence shown here is derived from an EMBL/GenBank/DDBJ whole genome shotgun (WGS) entry which is preliminary data.</text>
</comment>
<reference evidence="2" key="1">
    <citation type="journal article" date="2015" name="Nature">
        <title>Complex archaea that bridge the gap between prokaryotes and eukaryotes.</title>
        <authorList>
            <person name="Spang A."/>
            <person name="Saw J.H."/>
            <person name="Jorgensen S.L."/>
            <person name="Zaremba-Niedzwiedzka K."/>
            <person name="Martijn J."/>
            <person name="Lind A.E."/>
            <person name="van Eijk R."/>
            <person name="Schleper C."/>
            <person name="Guy L."/>
            <person name="Ettema T.J."/>
        </authorList>
    </citation>
    <scope>NUCLEOTIDE SEQUENCE</scope>
</reference>
<dbReference type="EMBL" id="LAZR01010603">
    <property type="protein sequence ID" value="KKM66083.1"/>
    <property type="molecule type" value="Genomic_DNA"/>
</dbReference>
<dbReference type="InterPro" id="IPR001753">
    <property type="entry name" value="Enoyl-CoA_hydra/iso"/>
</dbReference>
<dbReference type="CDD" id="cd06558">
    <property type="entry name" value="crotonase-like"/>
    <property type="match status" value="1"/>
</dbReference>
<protein>
    <recommendedName>
        <fullName evidence="3">Enoyl-CoA hydratase</fullName>
    </recommendedName>
</protein>